<dbReference type="Pfam" id="PF00010">
    <property type="entry name" value="HLH"/>
    <property type="match status" value="1"/>
</dbReference>
<feature type="non-terminal residue" evidence="6">
    <location>
        <position position="126"/>
    </location>
</feature>
<evidence type="ECO:0000313" key="7">
    <source>
        <dbReference type="Proteomes" id="UP000054190"/>
    </source>
</evidence>
<dbReference type="CDD" id="cd19745">
    <property type="entry name" value="bHLH_TS_ASCL3"/>
    <property type="match status" value="1"/>
</dbReference>
<dbReference type="SUPFAM" id="SSF47459">
    <property type="entry name" value="HLH, helix-loop-helix DNA-binding domain"/>
    <property type="match status" value="1"/>
</dbReference>
<dbReference type="Gene3D" id="4.10.280.10">
    <property type="entry name" value="Helix-loop-helix DNA-binding domain"/>
    <property type="match status" value="1"/>
</dbReference>
<dbReference type="GO" id="GO:0060429">
    <property type="term" value="P:epithelium development"/>
    <property type="evidence" value="ECO:0007669"/>
    <property type="project" value="UniProtKB-ARBA"/>
</dbReference>
<dbReference type="InterPro" id="IPR011598">
    <property type="entry name" value="bHLH_dom"/>
</dbReference>
<evidence type="ECO:0000256" key="4">
    <source>
        <dbReference type="ARBA" id="ARBA00023242"/>
    </source>
</evidence>
<dbReference type="GO" id="GO:0000977">
    <property type="term" value="F:RNA polymerase II transcription regulatory region sequence-specific DNA binding"/>
    <property type="evidence" value="ECO:0007669"/>
    <property type="project" value="UniProtKB-ARBA"/>
</dbReference>
<dbReference type="PANTHER" id="PTHR23349:SF108">
    <property type="entry name" value="BHLH DOMAIN-CONTAINING PROTEIN"/>
    <property type="match status" value="1"/>
</dbReference>
<feature type="non-terminal residue" evidence="6">
    <location>
        <position position="1"/>
    </location>
</feature>
<evidence type="ECO:0000259" key="5">
    <source>
        <dbReference type="PROSITE" id="PS50888"/>
    </source>
</evidence>
<dbReference type="PROSITE" id="PS50888">
    <property type="entry name" value="BHLH"/>
    <property type="match status" value="1"/>
</dbReference>
<dbReference type="AlphaFoldDB" id="A0A093F9K7"/>
<keyword evidence="7" id="KW-1185">Reference proteome</keyword>
<gene>
    <name evidence="6" type="ORF">N341_07068</name>
</gene>
<organism evidence="6 7">
    <name type="scientific">Tyto alba</name>
    <name type="common">Barn owl</name>
    <dbReference type="NCBI Taxonomy" id="56313"/>
    <lineage>
        <taxon>Eukaryota</taxon>
        <taxon>Metazoa</taxon>
        <taxon>Chordata</taxon>
        <taxon>Craniata</taxon>
        <taxon>Vertebrata</taxon>
        <taxon>Euteleostomi</taxon>
        <taxon>Archelosauria</taxon>
        <taxon>Archosauria</taxon>
        <taxon>Dinosauria</taxon>
        <taxon>Saurischia</taxon>
        <taxon>Theropoda</taxon>
        <taxon>Coelurosauria</taxon>
        <taxon>Aves</taxon>
        <taxon>Neognathae</taxon>
        <taxon>Neoaves</taxon>
        <taxon>Telluraves</taxon>
        <taxon>Strigiformes</taxon>
        <taxon>Tytonidae</taxon>
        <taxon>Tyto</taxon>
    </lineage>
</organism>
<dbReference type="SMART" id="SM00353">
    <property type="entry name" value="HLH"/>
    <property type="match status" value="1"/>
</dbReference>
<dbReference type="GO" id="GO:0005667">
    <property type="term" value="C:transcription regulator complex"/>
    <property type="evidence" value="ECO:0007669"/>
    <property type="project" value="UniProtKB-ARBA"/>
</dbReference>
<reference evidence="6 7" key="1">
    <citation type="submission" date="2014-04" db="EMBL/GenBank/DDBJ databases">
        <title>Genome evolution of avian class.</title>
        <authorList>
            <person name="Zhang G."/>
            <person name="Li C."/>
        </authorList>
    </citation>
    <scope>NUCLEOTIDE SEQUENCE [LARGE SCALE GENOMIC DNA]</scope>
    <source>
        <strain evidence="6">BGI_N341</strain>
    </source>
</reference>
<protein>
    <submittedName>
        <fullName evidence="6">Achaete-scute 3</fullName>
    </submittedName>
</protein>
<dbReference type="GO" id="GO:0046983">
    <property type="term" value="F:protein dimerization activity"/>
    <property type="evidence" value="ECO:0007669"/>
    <property type="project" value="InterPro"/>
</dbReference>
<dbReference type="GO" id="GO:0001227">
    <property type="term" value="F:DNA-binding transcription repressor activity, RNA polymerase II-specific"/>
    <property type="evidence" value="ECO:0007669"/>
    <property type="project" value="UniProtKB-ARBA"/>
</dbReference>
<dbReference type="EMBL" id="KK385694">
    <property type="protein sequence ID" value="KFV50926.1"/>
    <property type="molecule type" value="Genomic_DNA"/>
</dbReference>
<proteinExistence type="predicted"/>
<dbReference type="GO" id="GO:0048513">
    <property type="term" value="P:animal organ development"/>
    <property type="evidence" value="ECO:0007669"/>
    <property type="project" value="UniProtKB-ARBA"/>
</dbReference>
<dbReference type="InterPro" id="IPR050283">
    <property type="entry name" value="E-box_TF_Regulators"/>
</dbReference>
<dbReference type="InterPro" id="IPR036638">
    <property type="entry name" value="HLH_DNA-bd_sf"/>
</dbReference>
<keyword evidence="4" id="KW-0539">Nucleus</keyword>
<keyword evidence="1" id="KW-0805">Transcription regulation</keyword>
<keyword evidence="2" id="KW-0238">DNA-binding</keyword>
<keyword evidence="3" id="KW-0804">Transcription</keyword>
<dbReference type="PANTHER" id="PTHR23349">
    <property type="entry name" value="BASIC HELIX-LOOP-HELIX TRANSCRIPTION FACTOR, TWIST"/>
    <property type="match status" value="1"/>
</dbReference>
<sequence length="126" mass="14836">HIQLARPFCANPGVTFHLYPETPNLVTCSEDLSFLPFMPEHLIAENFYSTLPYQMPHSNYCRSECSYGPAFIRKRNERERQRVKCVNEGYAKLRHHLPKEYLEKRLSKVETLRAAIKYISYLQSVL</sequence>
<evidence type="ECO:0000256" key="2">
    <source>
        <dbReference type="ARBA" id="ARBA00023125"/>
    </source>
</evidence>
<dbReference type="FunFam" id="4.10.280.10:FF:000038">
    <property type="entry name" value="achaete-scute homolog 3"/>
    <property type="match status" value="1"/>
</dbReference>
<evidence type="ECO:0000256" key="3">
    <source>
        <dbReference type="ARBA" id="ARBA00023163"/>
    </source>
</evidence>
<dbReference type="GO" id="GO:0005634">
    <property type="term" value="C:nucleus"/>
    <property type="evidence" value="ECO:0007669"/>
    <property type="project" value="UniProtKB-ARBA"/>
</dbReference>
<evidence type="ECO:0000313" key="6">
    <source>
        <dbReference type="EMBL" id="KFV50926.1"/>
    </source>
</evidence>
<dbReference type="Proteomes" id="UP000054190">
    <property type="component" value="Unassembled WGS sequence"/>
</dbReference>
<evidence type="ECO:0000256" key="1">
    <source>
        <dbReference type="ARBA" id="ARBA00023015"/>
    </source>
</evidence>
<feature type="domain" description="BHLH" evidence="5">
    <location>
        <begin position="70"/>
        <end position="122"/>
    </location>
</feature>
<accession>A0A093F9K7</accession>
<name>A0A093F9K7_TYTAL</name>